<protein>
    <recommendedName>
        <fullName evidence="3">DUF1761 domain-containing protein</fullName>
    </recommendedName>
</protein>
<keyword evidence="1" id="KW-0812">Transmembrane</keyword>
<reference evidence="2" key="1">
    <citation type="submission" date="2018-05" db="EMBL/GenBank/DDBJ databases">
        <authorList>
            <person name="Lanie J.A."/>
            <person name="Ng W.-L."/>
            <person name="Kazmierczak K.M."/>
            <person name="Andrzejewski T.M."/>
            <person name="Davidsen T.M."/>
            <person name="Wayne K.J."/>
            <person name="Tettelin H."/>
            <person name="Glass J.I."/>
            <person name="Rusch D."/>
            <person name="Podicherti R."/>
            <person name="Tsui H.-C.T."/>
            <person name="Winkler M.E."/>
        </authorList>
    </citation>
    <scope>NUCLEOTIDE SEQUENCE</scope>
</reference>
<sequence length="106" mass="11015">MSNKQCTTATLAGGIAMFATGYLLYELAFADFFASNTGTATGVMKETPLYWSIIIGSFIAAAFLVMVIGWRGDSSAGAGLKTGALVGLMTSLGSNFVMYGAYNIAN</sequence>
<evidence type="ECO:0008006" key="3">
    <source>
        <dbReference type="Google" id="ProtNLM"/>
    </source>
</evidence>
<name>A0A382QZ50_9ZZZZ</name>
<dbReference type="AlphaFoldDB" id="A0A382QZ50"/>
<keyword evidence="1" id="KW-1133">Transmembrane helix</keyword>
<proteinExistence type="predicted"/>
<feature type="non-terminal residue" evidence="2">
    <location>
        <position position="106"/>
    </location>
</feature>
<gene>
    <name evidence="2" type="ORF">METZ01_LOCUS343570</name>
</gene>
<accession>A0A382QZ50</accession>
<keyword evidence="1" id="KW-0472">Membrane</keyword>
<evidence type="ECO:0000313" key="2">
    <source>
        <dbReference type="EMBL" id="SVC90716.1"/>
    </source>
</evidence>
<evidence type="ECO:0000256" key="1">
    <source>
        <dbReference type="SAM" id="Phobius"/>
    </source>
</evidence>
<dbReference type="EMBL" id="UINC01117937">
    <property type="protein sequence ID" value="SVC90716.1"/>
    <property type="molecule type" value="Genomic_DNA"/>
</dbReference>
<feature type="transmembrane region" description="Helical" evidence="1">
    <location>
        <begin position="82"/>
        <end position="102"/>
    </location>
</feature>
<feature type="transmembrane region" description="Helical" evidence="1">
    <location>
        <begin position="49"/>
        <end position="70"/>
    </location>
</feature>
<feature type="transmembrane region" description="Helical" evidence="1">
    <location>
        <begin position="7"/>
        <end position="29"/>
    </location>
</feature>
<organism evidence="2">
    <name type="scientific">marine metagenome</name>
    <dbReference type="NCBI Taxonomy" id="408172"/>
    <lineage>
        <taxon>unclassified sequences</taxon>
        <taxon>metagenomes</taxon>
        <taxon>ecological metagenomes</taxon>
    </lineage>
</organism>